<keyword evidence="1" id="KW-0472">Membrane</keyword>
<dbReference type="Proteomes" id="UP001054821">
    <property type="component" value="Chromosome 4"/>
</dbReference>
<name>A0AAD4Z5J8_PRUDU</name>
<sequence length="113" mass="12535">MCRTLPRVLAPPPSILGLLPPPSLLRMLVSLALGSVFPILSLIISPGGDVSVFMEAATAVLWHLVVFLLMVGFSFMPILYSYFMSILSSVDFMHVRVLFLMGFYCYICLDSFL</sequence>
<dbReference type="EMBL" id="JAJFAZ020000004">
    <property type="protein sequence ID" value="KAI5333655.1"/>
    <property type="molecule type" value="Genomic_DNA"/>
</dbReference>
<accession>A0AAD4Z5J8</accession>
<organism evidence="2 3">
    <name type="scientific">Prunus dulcis</name>
    <name type="common">Almond</name>
    <name type="synonym">Amygdalus dulcis</name>
    <dbReference type="NCBI Taxonomy" id="3755"/>
    <lineage>
        <taxon>Eukaryota</taxon>
        <taxon>Viridiplantae</taxon>
        <taxon>Streptophyta</taxon>
        <taxon>Embryophyta</taxon>
        <taxon>Tracheophyta</taxon>
        <taxon>Spermatophyta</taxon>
        <taxon>Magnoliopsida</taxon>
        <taxon>eudicotyledons</taxon>
        <taxon>Gunneridae</taxon>
        <taxon>Pentapetalae</taxon>
        <taxon>rosids</taxon>
        <taxon>fabids</taxon>
        <taxon>Rosales</taxon>
        <taxon>Rosaceae</taxon>
        <taxon>Amygdaloideae</taxon>
        <taxon>Amygdaleae</taxon>
        <taxon>Prunus</taxon>
    </lineage>
</organism>
<proteinExistence type="predicted"/>
<evidence type="ECO:0000256" key="1">
    <source>
        <dbReference type="SAM" id="Phobius"/>
    </source>
</evidence>
<comment type="caution">
    <text evidence="2">The sequence shown here is derived from an EMBL/GenBank/DDBJ whole genome shotgun (WGS) entry which is preliminary data.</text>
</comment>
<dbReference type="AlphaFoldDB" id="A0AAD4Z5J8"/>
<keyword evidence="1" id="KW-0812">Transmembrane</keyword>
<protein>
    <submittedName>
        <fullName evidence="2">Uncharacterized protein</fullName>
    </submittedName>
</protein>
<feature type="transmembrane region" description="Helical" evidence="1">
    <location>
        <begin position="56"/>
        <end position="80"/>
    </location>
</feature>
<evidence type="ECO:0000313" key="3">
    <source>
        <dbReference type="Proteomes" id="UP001054821"/>
    </source>
</evidence>
<reference evidence="2 3" key="1">
    <citation type="journal article" date="2022" name="G3 (Bethesda)">
        <title>Whole-genome sequence and methylome profiling of the almond [Prunus dulcis (Mill.) D.A. Webb] cultivar 'Nonpareil'.</title>
        <authorList>
            <person name="D'Amico-Willman K.M."/>
            <person name="Ouma W.Z."/>
            <person name="Meulia T."/>
            <person name="Sideli G.M."/>
            <person name="Gradziel T.M."/>
            <person name="Fresnedo-Ramirez J."/>
        </authorList>
    </citation>
    <scope>NUCLEOTIDE SEQUENCE [LARGE SCALE GENOMIC DNA]</scope>
    <source>
        <strain evidence="2">Clone GOH B32 T37-40</strain>
    </source>
</reference>
<keyword evidence="1" id="KW-1133">Transmembrane helix</keyword>
<feature type="transmembrane region" description="Helical" evidence="1">
    <location>
        <begin position="92"/>
        <end position="109"/>
    </location>
</feature>
<feature type="transmembrane region" description="Helical" evidence="1">
    <location>
        <begin position="24"/>
        <end position="44"/>
    </location>
</feature>
<evidence type="ECO:0000313" key="2">
    <source>
        <dbReference type="EMBL" id="KAI5333655.1"/>
    </source>
</evidence>
<gene>
    <name evidence="2" type="ORF">L3X38_023787</name>
</gene>
<keyword evidence="3" id="KW-1185">Reference proteome</keyword>